<keyword evidence="5 6" id="KW-0949">S-adenosyl-L-methionine</keyword>
<dbReference type="Pfam" id="PF02527">
    <property type="entry name" value="GidB"/>
    <property type="match status" value="1"/>
</dbReference>
<dbReference type="eggNOG" id="COG0357">
    <property type="taxonomic scope" value="Bacteria"/>
</dbReference>
<comment type="subcellular location">
    <subcellularLocation>
        <location evidence="6">Cytoplasm</location>
    </subcellularLocation>
</comment>
<protein>
    <recommendedName>
        <fullName evidence="6">Ribosomal RNA small subunit methyltransferase G</fullName>
        <ecNumber evidence="6">2.1.1.-</ecNumber>
    </recommendedName>
    <alternativeName>
        <fullName evidence="6">16S rRNA 7-methylguanosine methyltransferase</fullName>
        <shortName evidence="6">16S rRNA m7G methyltransferase</shortName>
    </alternativeName>
</protein>
<dbReference type="Proteomes" id="UP000003340">
    <property type="component" value="Unassembled WGS sequence"/>
</dbReference>
<dbReference type="HOGENOM" id="CLU_065341_0_0_9"/>
<evidence type="ECO:0000313" key="8">
    <source>
        <dbReference type="Proteomes" id="UP000003340"/>
    </source>
</evidence>
<evidence type="ECO:0000256" key="1">
    <source>
        <dbReference type="ARBA" id="ARBA00022490"/>
    </source>
</evidence>
<reference evidence="7 8" key="2">
    <citation type="submission" date="2009-02" db="EMBL/GenBank/DDBJ databases">
        <title>Draft genome sequence of Clostridium methylpentosum (DSM 5476).</title>
        <authorList>
            <person name="Sudarsanam P."/>
            <person name="Ley R."/>
            <person name="Guruge J."/>
            <person name="Turnbaugh P.J."/>
            <person name="Mahowald M."/>
            <person name="Liep D."/>
            <person name="Gordon J."/>
        </authorList>
    </citation>
    <scope>NUCLEOTIDE SEQUENCE [LARGE SCALE GENOMIC DNA]</scope>
    <source>
        <strain evidence="7 8">DSM 5476</strain>
    </source>
</reference>
<reference evidence="7 8" key="1">
    <citation type="submission" date="2009-01" db="EMBL/GenBank/DDBJ databases">
        <authorList>
            <person name="Fulton L."/>
            <person name="Clifton S."/>
            <person name="Fulton B."/>
            <person name="Xu J."/>
            <person name="Minx P."/>
            <person name="Pepin K.H."/>
            <person name="Johnson M."/>
            <person name="Bhonagiri V."/>
            <person name="Nash W.E."/>
            <person name="Mardis E.R."/>
            <person name="Wilson R.K."/>
        </authorList>
    </citation>
    <scope>NUCLEOTIDE SEQUENCE [LARGE SCALE GENOMIC DNA]</scope>
    <source>
        <strain evidence="7 8">DSM 5476</strain>
    </source>
</reference>
<name>C0EA26_9FIRM</name>
<dbReference type="SUPFAM" id="SSF53335">
    <property type="entry name" value="S-adenosyl-L-methionine-dependent methyltransferases"/>
    <property type="match status" value="1"/>
</dbReference>
<dbReference type="Gene3D" id="3.40.50.150">
    <property type="entry name" value="Vaccinia Virus protein VP39"/>
    <property type="match status" value="1"/>
</dbReference>
<sequence length="236" mass="26355">MINKDFLQSALAKYEIDITQMQLDQFDLYAKLLVEWNEKINLTSITDPDEIVIKHFVDSLLLLRAANLPQGASLIDVGTGAGFPSTPLAILRGDLQITQLDSLNKRILFLQEVSDQLGLPIKTVHIRAEEGGKSAEFREKYDYATARAVANLQTLSEYCIPFVKLGGFFIALKGIEIEEELCSAKRAIQTLGAQLEGVEKLQLPNQDGRSIVLIKKISQTPQKYPRMQGKIKKNPL</sequence>
<dbReference type="GO" id="GO:0005829">
    <property type="term" value="C:cytosol"/>
    <property type="evidence" value="ECO:0007669"/>
    <property type="project" value="TreeGrafter"/>
</dbReference>
<dbReference type="GO" id="GO:0070043">
    <property type="term" value="F:rRNA (guanine-N7-)-methyltransferase activity"/>
    <property type="evidence" value="ECO:0007669"/>
    <property type="project" value="UniProtKB-UniRule"/>
</dbReference>
<dbReference type="AlphaFoldDB" id="C0EA26"/>
<feature type="binding site" evidence="6">
    <location>
        <position position="78"/>
    </location>
    <ligand>
        <name>S-adenosyl-L-methionine</name>
        <dbReference type="ChEBI" id="CHEBI:59789"/>
    </ligand>
</feature>
<dbReference type="InterPro" id="IPR029063">
    <property type="entry name" value="SAM-dependent_MTases_sf"/>
</dbReference>
<comment type="similarity">
    <text evidence="6">Belongs to the methyltransferase superfamily. RNA methyltransferase RsmG family.</text>
</comment>
<evidence type="ECO:0000313" key="7">
    <source>
        <dbReference type="EMBL" id="EEG31645.1"/>
    </source>
</evidence>
<organism evidence="7 8">
    <name type="scientific">[Clostridium] methylpentosum DSM 5476</name>
    <dbReference type="NCBI Taxonomy" id="537013"/>
    <lineage>
        <taxon>Bacteria</taxon>
        <taxon>Bacillati</taxon>
        <taxon>Bacillota</taxon>
        <taxon>Clostridia</taxon>
        <taxon>Eubacteriales</taxon>
        <taxon>Oscillospiraceae</taxon>
        <taxon>Oscillospiraceae incertae sedis</taxon>
    </lineage>
</organism>
<dbReference type="FunFam" id="3.40.50.150:FF:000041">
    <property type="entry name" value="Ribosomal RNA small subunit methyltransferase G"/>
    <property type="match status" value="1"/>
</dbReference>
<comment type="caution">
    <text evidence="7">The sequence shown here is derived from an EMBL/GenBank/DDBJ whole genome shotgun (WGS) entry which is preliminary data.</text>
</comment>
<keyword evidence="8" id="KW-1185">Reference proteome</keyword>
<accession>C0EA26</accession>
<proteinExistence type="inferred from homology"/>
<keyword evidence="3 6" id="KW-0489">Methyltransferase</keyword>
<keyword evidence="4 6" id="KW-0808">Transferase</keyword>
<evidence type="ECO:0000256" key="4">
    <source>
        <dbReference type="ARBA" id="ARBA00022679"/>
    </source>
</evidence>
<dbReference type="InterPro" id="IPR003682">
    <property type="entry name" value="rRNA_ssu_MeTfrase_G"/>
</dbReference>
<dbReference type="EMBL" id="ACEC01000026">
    <property type="protein sequence ID" value="EEG31645.1"/>
    <property type="molecule type" value="Genomic_DNA"/>
</dbReference>
<dbReference type="PANTHER" id="PTHR31760">
    <property type="entry name" value="S-ADENOSYL-L-METHIONINE-DEPENDENT METHYLTRANSFERASES SUPERFAMILY PROTEIN"/>
    <property type="match status" value="1"/>
</dbReference>
<evidence type="ECO:0000256" key="2">
    <source>
        <dbReference type="ARBA" id="ARBA00022552"/>
    </source>
</evidence>
<evidence type="ECO:0000256" key="3">
    <source>
        <dbReference type="ARBA" id="ARBA00022603"/>
    </source>
</evidence>
<dbReference type="PANTHER" id="PTHR31760:SF0">
    <property type="entry name" value="S-ADENOSYL-L-METHIONINE-DEPENDENT METHYLTRANSFERASES SUPERFAMILY PROTEIN"/>
    <property type="match status" value="1"/>
</dbReference>
<dbReference type="HAMAP" id="MF_00074">
    <property type="entry name" value="16SrRNA_methyltr_G"/>
    <property type="match status" value="1"/>
</dbReference>
<gene>
    <name evidence="6" type="primary">rsmG</name>
    <name evidence="7" type="synonym">gidB</name>
    <name evidence="7" type="ORF">CLOSTMETH_00680</name>
</gene>
<evidence type="ECO:0000256" key="6">
    <source>
        <dbReference type="HAMAP-Rule" id="MF_00074"/>
    </source>
</evidence>
<dbReference type="EC" id="2.1.1.-" evidence="6"/>
<keyword evidence="1 6" id="KW-0963">Cytoplasm</keyword>
<feature type="binding site" evidence="6">
    <location>
        <begin position="128"/>
        <end position="129"/>
    </location>
    <ligand>
        <name>S-adenosyl-L-methionine</name>
        <dbReference type="ChEBI" id="CHEBI:59789"/>
    </ligand>
</feature>
<comment type="function">
    <text evidence="6">Specifically methylates the N7 position of a guanine in 16S rRNA.</text>
</comment>
<dbReference type="PIRSF" id="PIRSF003078">
    <property type="entry name" value="GidB"/>
    <property type="match status" value="1"/>
</dbReference>
<comment type="caution">
    <text evidence="6">Lacks conserved residue(s) required for the propagation of feature annotation.</text>
</comment>
<evidence type="ECO:0000256" key="5">
    <source>
        <dbReference type="ARBA" id="ARBA00022691"/>
    </source>
</evidence>
<dbReference type="NCBIfam" id="TIGR00138">
    <property type="entry name" value="rsmG_gidB"/>
    <property type="match status" value="1"/>
</dbReference>
<dbReference type="STRING" id="537013.CLOSTMETH_00680"/>
<feature type="binding site" evidence="6">
    <location>
        <position position="83"/>
    </location>
    <ligand>
        <name>S-adenosyl-L-methionine</name>
        <dbReference type="ChEBI" id="CHEBI:59789"/>
    </ligand>
</feature>
<feature type="binding site" evidence="6">
    <location>
        <position position="147"/>
    </location>
    <ligand>
        <name>S-adenosyl-L-methionine</name>
        <dbReference type="ChEBI" id="CHEBI:59789"/>
    </ligand>
</feature>
<keyword evidence="2 6" id="KW-0698">rRNA processing</keyword>